<feature type="domain" description="Methyltransferase FkbM" evidence="1">
    <location>
        <begin position="73"/>
        <end position="266"/>
    </location>
</feature>
<dbReference type="PANTHER" id="PTHR34203">
    <property type="entry name" value="METHYLTRANSFERASE, FKBM FAMILY PROTEIN"/>
    <property type="match status" value="1"/>
</dbReference>
<protein>
    <recommendedName>
        <fullName evidence="1">Methyltransferase FkbM domain-containing protein</fullName>
    </recommendedName>
</protein>
<dbReference type="SUPFAM" id="SSF53335">
    <property type="entry name" value="S-adenosyl-L-methionine-dependent methyltransferases"/>
    <property type="match status" value="1"/>
</dbReference>
<dbReference type="InterPro" id="IPR029063">
    <property type="entry name" value="SAM-dependent_MTases_sf"/>
</dbReference>
<evidence type="ECO:0000313" key="3">
    <source>
        <dbReference type="Proteomes" id="UP001054902"/>
    </source>
</evidence>
<dbReference type="AlphaFoldDB" id="A0AAD3H2V4"/>
<reference evidence="2 3" key="1">
    <citation type="journal article" date="2021" name="Sci. Rep.">
        <title>The genome of the diatom Chaetoceros tenuissimus carries an ancient integrated fragment of an extant virus.</title>
        <authorList>
            <person name="Hongo Y."/>
            <person name="Kimura K."/>
            <person name="Takaki Y."/>
            <person name="Yoshida Y."/>
            <person name="Baba S."/>
            <person name="Kobayashi G."/>
            <person name="Nagasaki K."/>
            <person name="Hano T."/>
            <person name="Tomaru Y."/>
        </authorList>
    </citation>
    <scope>NUCLEOTIDE SEQUENCE [LARGE SCALE GENOMIC DNA]</scope>
    <source>
        <strain evidence="2 3">NIES-3715</strain>
    </source>
</reference>
<dbReference type="EMBL" id="BLLK01000029">
    <property type="protein sequence ID" value="GFH48572.1"/>
    <property type="molecule type" value="Genomic_DNA"/>
</dbReference>
<dbReference type="InterPro" id="IPR006342">
    <property type="entry name" value="FkbM_mtfrase"/>
</dbReference>
<dbReference type="PANTHER" id="PTHR34203:SF13">
    <property type="entry name" value="EXPRESSED PROTEIN"/>
    <property type="match status" value="1"/>
</dbReference>
<comment type="caution">
    <text evidence="2">The sequence shown here is derived from an EMBL/GenBank/DDBJ whole genome shotgun (WGS) entry which is preliminary data.</text>
</comment>
<dbReference type="InterPro" id="IPR052514">
    <property type="entry name" value="SAM-dependent_MTase"/>
</dbReference>
<evidence type="ECO:0000313" key="2">
    <source>
        <dbReference type="EMBL" id="GFH48572.1"/>
    </source>
</evidence>
<keyword evidence="3" id="KW-1185">Reference proteome</keyword>
<dbReference type="Proteomes" id="UP001054902">
    <property type="component" value="Unassembled WGS sequence"/>
</dbReference>
<gene>
    <name evidence="2" type="ORF">CTEN210_05048</name>
</gene>
<proteinExistence type="predicted"/>
<organism evidence="2 3">
    <name type="scientific">Chaetoceros tenuissimus</name>
    <dbReference type="NCBI Taxonomy" id="426638"/>
    <lineage>
        <taxon>Eukaryota</taxon>
        <taxon>Sar</taxon>
        <taxon>Stramenopiles</taxon>
        <taxon>Ochrophyta</taxon>
        <taxon>Bacillariophyta</taxon>
        <taxon>Coscinodiscophyceae</taxon>
        <taxon>Chaetocerotophycidae</taxon>
        <taxon>Chaetocerotales</taxon>
        <taxon>Chaetocerotaceae</taxon>
        <taxon>Chaetoceros</taxon>
    </lineage>
</organism>
<sequence>MKSISKKSISIKSVSMKSISMKYAIVLYSALSIMIICLFKECLEQSPRNSPTKSSISQQTKKLGDGCYHVFLDVGANIGVHGRFIYEPEKYPRIKPKTREIFYNHFGNAETRDPRDICVFAFEPNPAHIKRHKDLEKAYKAYGIRYFPVAAGVSDIDGNLTFYHQGDKDLENNEWGFSTTRFKDSTSAVNVPVLRLRTWLEEHIDERQIPSRTFGGEEALKLKPLVVMKVDIEGSEFKVFPDLIGSGILCKNINYIFGEWHNHTRGGYSSMIIYNEWDNHLIAVMNMFVNVDGCKLEKFDYHDDECYHLDGMPLPSPGGNQWWGN</sequence>
<accession>A0AAD3H2V4</accession>
<dbReference type="Pfam" id="PF05050">
    <property type="entry name" value="Methyltransf_21"/>
    <property type="match status" value="1"/>
</dbReference>
<evidence type="ECO:0000259" key="1">
    <source>
        <dbReference type="Pfam" id="PF05050"/>
    </source>
</evidence>
<dbReference type="Gene3D" id="3.40.50.150">
    <property type="entry name" value="Vaccinia Virus protein VP39"/>
    <property type="match status" value="1"/>
</dbReference>
<name>A0AAD3H2V4_9STRA</name>